<keyword evidence="5" id="KW-0807">Transducer</keyword>
<keyword evidence="7" id="KW-0175">Coiled coil</keyword>
<dbReference type="Pfam" id="PF00387">
    <property type="entry name" value="PI-PLC-Y"/>
    <property type="match status" value="1"/>
</dbReference>
<dbReference type="PANTHER" id="PTHR10336">
    <property type="entry name" value="PHOSPHOINOSITIDE-SPECIFIC PHOSPHOLIPASE C FAMILY PROTEIN"/>
    <property type="match status" value="1"/>
</dbReference>
<dbReference type="SMART" id="SM00239">
    <property type="entry name" value="C2"/>
    <property type="match status" value="1"/>
</dbReference>
<proteinExistence type="predicted"/>
<evidence type="ECO:0000256" key="5">
    <source>
        <dbReference type="ARBA" id="ARBA00023224"/>
    </source>
</evidence>
<evidence type="ECO:0000313" key="12">
    <source>
        <dbReference type="Proteomes" id="UP001566132"/>
    </source>
</evidence>
<evidence type="ECO:0000259" key="10">
    <source>
        <dbReference type="PROSITE" id="PS50008"/>
    </source>
</evidence>
<evidence type="ECO:0000256" key="8">
    <source>
        <dbReference type="SAM" id="MobiDB-lite"/>
    </source>
</evidence>
<dbReference type="InterPro" id="IPR001192">
    <property type="entry name" value="PI-PLC_fam"/>
</dbReference>
<evidence type="ECO:0000256" key="7">
    <source>
        <dbReference type="SAM" id="Coils"/>
    </source>
</evidence>
<dbReference type="InterPro" id="IPR042531">
    <property type="entry name" value="PLC-beta_C_sf"/>
</dbReference>
<dbReference type="InterPro" id="IPR035892">
    <property type="entry name" value="C2_domain_sf"/>
</dbReference>
<dbReference type="Gene3D" id="1.20.1230.10">
    <property type="entry name" value="Phospholipase C beta, distal C-terminal domain"/>
    <property type="match status" value="1"/>
</dbReference>
<feature type="domain" description="PI-PLC Y-box" evidence="10">
    <location>
        <begin position="1"/>
        <end position="90"/>
    </location>
</feature>
<dbReference type="CDD" id="cd00275">
    <property type="entry name" value="C2_PLC_like"/>
    <property type="match status" value="1"/>
</dbReference>
<dbReference type="EC" id="3.1.4.11" evidence="1 6"/>
<keyword evidence="3 6" id="KW-0442">Lipid degradation</keyword>
<dbReference type="GO" id="GO:0004435">
    <property type="term" value="F:phosphatidylinositol-4,5-bisphosphate phospholipase C activity"/>
    <property type="evidence" value="ECO:0007669"/>
    <property type="project" value="UniProtKB-EC"/>
</dbReference>
<evidence type="ECO:0000259" key="9">
    <source>
        <dbReference type="PROSITE" id="PS50004"/>
    </source>
</evidence>
<dbReference type="InterPro" id="IPR000008">
    <property type="entry name" value="C2_dom"/>
</dbReference>
<dbReference type="PRINTS" id="PR00390">
    <property type="entry name" value="PHPHLIPASEC"/>
</dbReference>
<dbReference type="PANTHER" id="PTHR10336:SF149">
    <property type="entry name" value="1-PHOSPHATIDYLINOSITOL 4,5-BISPHOSPHATE PHOSPHODIESTERASE CLASSES I AND II"/>
    <property type="match status" value="1"/>
</dbReference>
<dbReference type="SUPFAM" id="SSF69989">
    <property type="entry name" value="C-terminal domain of PLC-beta"/>
    <property type="match status" value="1"/>
</dbReference>
<organism evidence="11 12">
    <name type="scientific">Hypothenemus hampei</name>
    <name type="common">Coffee berry borer</name>
    <dbReference type="NCBI Taxonomy" id="57062"/>
    <lineage>
        <taxon>Eukaryota</taxon>
        <taxon>Metazoa</taxon>
        <taxon>Ecdysozoa</taxon>
        <taxon>Arthropoda</taxon>
        <taxon>Hexapoda</taxon>
        <taxon>Insecta</taxon>
        <taxon>Pterygota</taxon>
        <taxon>Neoptera</taxon>
        <taxon>Endopterygota</taxon>
        <taxon>Coleoptera</taxon>
        <taxon>Polyphaga</taxon>
        <taxon>Cucujiformia</taxon>
        <taxon>Curculionidae</taxon>
        <taxon>Scolytinae</taxon>
        <taxon>Hypothenemus</taxon>
    </lineage>
</organism>
<feature type="region of interest" description="Disordered" evidence="8">
    <location>
        <begin position="274"/>
        <end position="303"/>
    </location>
</feature>
<dbReference type="SUPFAM" id="SSF49562">
    <property type="entry name" value="C2 domain (Calcium/lipid-binding domain, CaLB)"/>
    <property type="match status" value="1"/>
</dbReference>
<protein>
    <recommendedName>
        <fullName evidence="1 6">Phosphoinositide phospholipase C</fullName>
        <ecNumber evidence="1 6">3.1.4.11</ecNumber>
    </recommendedName>
</protein>
<dbReference type="PROSITE" id="PS50004">
    <property type="entry name" value="C2"/>
    <property type="match status" value="1"/>
</dbReference>
<evidence type="ECO:0000256" key="3">
    <source>
        <dbReference type="ARBA" id="ARBA00022963"/>
    </source>
</evidence>
<dbReference type="PROSITE" id="PS50008">
    <property type="entry name" value="PIPLC_Y_DOMAIN"/>
    <property type="match status" value="1"/>
</dbReference>
<comment type="caution">
    <text evidence="11">The sequence shown here is derived from an EMBL/GenBank/DDBJ whole genome shotgun (WGS) entry which is preliminary data.</text>
</comment>
<keyword evidence="12" id="KW-1185">Reference proteome</keyword>
<evidence type="ECO:0000313" key="11">
    <source>
        <dbReference type="EMBL" id="KAL1509187.1"/>
    </source>
</evidence>
<dbReference type="InterPro" id="IPR017946">
    <property type="entry name" value="PLC-like_Pdiesterase_TIM-brl"/>
</dbReference>
<accession>A0ABD1F1R4</accession>
<feature type="compositionally biased region" description="Basic and acidic residues" evidence="8">
    <location>
        <begin position="274"/>
        <end position="286"/>
    </location>
</feature>
<dbReference type="GO" id="GO:0007165">
    <property type="term" value="P:signal transduction"/>
    <property type="evidence" value="ECO:0007669"/>
    <property type="project" value="UniProtKB-KW"/>
</dbReference>
<dbReference type="Proteomes" id="UP001566132">
    <property type="component" value="Unassembled WGS sequence"/>
</dbReference>
<dbReference type="Gene3D" id="2.60.40.150">
    <property type="entry name" value="C2 domain"/>
    <property type="match status" value="1"/>
</dbReference>
<feature type="coiled-coil region" evidence="7">
    <location>
        <begin position="359"/>
        <end position="402"/>
    </location>
</feature>
<dbReference type="FunFam" id="2.60.40.150:FF:000008">
    <property type="entry name" value="1-phosphatidylinositol 4,5-bisphosphate phosphodiesterase"/>
    <property type="match status" value="1"/>
</dbReference>
<evidence type="ECO:0000256" key="1">
    <source>
        <dbReference type="ARBA" id="ARBA00012368"/>
    </source>
</evidence>
<gene>
    <name evidence="11" type="ORF">ABEB36_003963</name>
</gene>
<dbReference type="GO" id="GO:0016042">
    <property type="term" value="P:lipid catabolic process"/>
    <property type="evidence" value="ECO:0007669"/>
    <property type="project" value="UniProtKB-KW"/>
</dbReference>
<dbReference type="AlphaFoldDB" id="A0ABD1F1R4"/>
<feature type="domain" description="C2" evidence="9">
    <location>
        <begin position="90"/>
        <end position="218"/>
    </location>
</feature>
<dbReference type="InterPro" id="IPR001711">
    <property type="entry name" value="PLipase_C_Pinositol-sp_Y"/>
</dbReference>
<evidence type="ECO:0000256" key="4">
    <source>
        <dbReference type="ARBA" id="ARBA00023098"/>
    </source>
</evidence>
<dbReference type="Gene3D" id="3.20.20.190">
    <property type="entry name" value="Phosphatidylinositol (PI) phosphodiesterase"/>
    <property type="match status" value="1"/>
</dbReference>
<reference evidence="11 12" key="1">
    <citation type="submission" date="2024-05" db="EMBL/GenBank/DDBJ databases">
        <title>Genetic variation in Jamaican populations of the coffee berry borer (Hypothenemus hampei).</title>
        <authorList>
            <person name="Errbii M."/>
            <person name="Myrie A."/>
        </authorList>
    </citation>
    <scope>NUCLEOTIDE SEQUENCE [LARGE SCALE GENOMIC DNA]</scope>
    <source>
        <strain evidence="11">JA-Hopewell-2020-01-JO</strain>
        <tissue evidence="11">Whole body</tissue>
    </source>
</reference>
<keyword evidence="4 6" id="KW-0443">Lipid metabolism</keyword>
<comment type="catalytic activity">
    <reaction evidence="6">
        <text>a 1,2-diacyl-sn-glycero-3-phospho-(1D-myo-inositol-4,5-bisphosphate) + H2O = 1D-myo-inositol 1,4,5-trisphosphate + a 1,2-diacyl-sn-glycerol + H(+)</text>
        <dbReference type="Rhea" id="RHEA:33179"/>
        <dbReference type="ChEBI" id="CHEBI:15377"/>
        <dbReference type="ChEBI" id="CHEBI:15378"/>
        <dbReference type="ChEBI" id="CHEBI:17815"/>
        <dbReference type="ChEBI" id="CHEBI:58456"/>
        <dbReference type="ChEBI" id="CHEBI:203600"/>
        <dbReference type="EC" id="3.1.4.11"/>
    </reaction>
</comment>
<evidence type="ECO:0000256" key="6">
    <source>
        <dbReference type="RuleBase" id="RU361133"/>
    </source>
</evidence>
<dbReference type="EMBL" id="JBDJPC010000003">
    <property type="protein sequence ID" value="KAL1509187.1"/>
    <property type="molecule type" value="Genomic_DNA"/>
</dbReference>
<name>A0ABD1F1R4_HYPHA</name>
<sequence>MSSFDERQATVLLKEYPSEFVEYNKNQLSRVYPAGTRFDSSNFMPQVFWNAGCQLVALNFQTLDLAMQLNLGIFEYNLRCGYLLKPDFMRRKDRKFYPFADSTVDGIVAGSVKIQVISGQFLTEKKVGTYVEVEMYGLPVDTIRKRFKTKIIPNNAINPVYDEEPFFIKRVVLPSLASIRIVAYEEGGRFIGHRILPLMALSPGYRHVNLRTEMGQPLPLATVFIHVVVKDYVPDGLSEFADALANPIKYQSDLEQRTLQLAVLTEGLELTEQEELKKSSLGRNKEQVNGSPGQRPSIPTVGSTSIDVISDEQTNTSSTPTAALSTVLGSVESNAIPDSNSTVKPIEINFEERIEEVPVDSLEKILENKLVKEKKLELEKKLEALRKKCEKKKQTLQSQKSGDFSEKKSKLINMKLVKRLSSKNILFTSVSGVFSTESPSVEPLTSVADDAEGATCNPEASESTGMPRSQSERLLAINKDFLTQERELRERYFDLIYSTAERVMAQRQLNQQTVLKERFDKEMNALVRKIQADHKLEVKMLAKKLRNREQLTRVKREAMTAVVDRGKTVKEKLDEVYKKRQEEMTKQHEAVQAQFREYKEKERVTLRKVFETRLAESDEINDEFPTREHAPVLKASNFASNTRILCLYK</sequence>
<keyword evidence="2 6" id="KW-0378">Hydrolase</keyword>
<evidence type="ECO:0000256" key="2">
    <source>
        <dbReference type="ARBA" id="ARBA00022801"/>
    </source>
</evidence>
<dbReference type="SMART" id="SM00149">
    <property type="entry name" value="PLCYc"/>
    <property type="match status" value="1"/>
</dbReference>
<dbReference type="SUPFAM" id="SSF51695">
    <property type="entry name" value="PLC-like phosphodiesterases"/>
    <property type="match status" value="1"/>
</dbReference>